<dbReference type="STRING" id="1797259.A2989_01475"/>
<sequence>MRNVFFWILLLISLTCFTWAGFLLWQRYAPITASAAPGEVWTSAPASSPQTFIIHELNLTLPIYPAKIRNNRWDYTSKGVSYLTTSVLPGQQGNSVIYGHNWPNIFKNLQDAKEGQLVTIIYADGHSEVFSITDISIVKPSQIDIIQATQDTRLTIFTCTGFLDSLRLVIVAKPF</sequence>
<keyword evidence="1" id="KW-0378">Hydrolase</keyword>
<reference evidence="2 3" key="1">
    <citation type="journal article" date="2016" name="Nat. Commun.">
        <title>Thousands of microbial genomes shed light on interconnected biogeochemical processes in an aquifer system.</title>
        <authorList>
            <person name="Anantharaman K."/>
            <person name="Brown C.T."/>
            <person name="Hug L.A."/>
            <person name="Sharon I."/>
            <person name="Castelle C.J."/>
            <person name="Probst A.J."/>
            <person name="Thomas B.C."/>
            <person name="Singh A."/>
            <person name="Wilkins M.J."/>
            <person name="Karaoz U."/>
            <person name="Brodie E.L."/>
            <person name="Williams K.H."/>
            <person name="Hubbard S.S."/>
            <person name="Banfield J.F."/>
        </authorList>
    </citation>
    <scope>NUCLEOTIDE SEQUENCE [LARGE SCALE GENOMIC DNA]</scope>
</reference>
<proteinExistence type="predicted"/>
<dbReference type="Proteomes" id="UP000177080">
    <property type="component" value="Unassembled WGS sequence"/>
</dbReference>
<dbReference type="NCBIfam" id="TIGR01076">
    <property type="entry name" value="sortase_fam"/>
    <property type="match status" value="1"/>
</dbReference>
<organism evidence="2 3">
    <name type="scientific">Candidatus Amesbacteria bacterium RIFCSPLOWO2_01_FULL_48_25</name>
    <dbReference type="NCBI Taxonomy" id="1797259"/>
    <lineage>
        <taxon>Bacteria</taxon>
        <taxon>Candidatus Amesiibacteriota</taxon>
    </lineage>
</organism>
<comment type="caution">
    <text evidence="2">The sequence shown here is derived from an EMBL/GenBank/DDBJ whole genome shotgun (WGS) entry which is preliminary data.</text>
</comment>
<evidence type="ECO:0000313" key="3">
    <source>
        <dbReference type="Proteomes" id="UP000177080"/>
    </source>
</evidence>
<dbReference type="GO" id="GO:0016787">
    <property type="term" value="F:hydrolase activity"/>
    <property type="evidence" value="ECO:0007669"/>
    <property type="project" value="UniProtKB-KW"/>
</dbReference>
<evidence type="ECO:0000313" key="2">
    <source>
        <dbReference type="EMBL" id="OGD04051.1"/>
    </source>
</evidence>
<dbReference type="EMBL" id="MEXN01000003">
    <property type="protein sequence ID" value="OGD04051.1"/>
    <property type="molecule type" value="Genomic_DNA"/>
</dbReference>
<name>A0A1F4ZCQ5_9BACT</name>
<protein>
    <recommendedName>
        <fullName evidence="4">Sortase</fullName>
    </recommendedName>
</protein>
<dbReference type="SUPFAM" id="SSF63817">
    <property type="entry name" value="Sortase"/>
    <property type="match status" value="1"/>
</dbReference>
<dbReference type="InterPro" id="IPR005754">
    <property type="entry name" value="Sortase"/>
</dbReference>
<dbReference type="Gene3D" id="2.40.260.10">
    <property type="entry name" value="Sortase"/>
    <property type="match status" value="1"/>
</dbReference>
<accession>A0A1F4ZCQ5</accession>
<evidence type="ECO:0000256" key="1">
    <source>
        <dbReference type="ARBA" id="ARBA00022801"/>
    </source>
</evidence>
<evidence type="ECO:0008006" key="4">
    <source>
        <dbReference type="Google" id="ProtNLM"/>
    </source>
</evidence>
<gene>
    <name evidence="2" type="ORF">A2989_01475</name>
</gene>
<dbReference type="InterPro" id="IPR023365">
    <property type="entry name" value="Sortase_dom-sf"/>
</dbReference>
<dbReference type="Pfam" id="PF04203">
    <property type="entry name" value="Sortase"/>
    <property type="match status" value="1"/>
</dbReference>
<dbReference type="AlphaFoldDB" id="A0A1F4ZCQ5"/>